<evidence type="ECO:0000313" key="3">
    <source>
        <dbReference type="Proteomes" id="UP001189122"/>
    </source>
</evidence>
<feature type="compositionally biased region" description="Polar residues" evidence="1">
    <location>
        <begin position="244"/>
        <end position="257"/>
    </location>
</feature>
<feature type="region of interest" description="Disordered" evidence="1">
    <location>
        <begin position="244"/>
        <end position="275"/>
    </location>
</feature>
<sequence length="328" mass="35534">MPDGQDAQRGQCEVLEADEEGEEGGGAPSPAGPRPVPPSSSHSSVLLPLSTLRRKTRDLPNLCNCHCCGLRFPDKGRREPLQLLDSHWRIALLCKACLRAVRSGEACSYCFATFAETDEGSSVDCCHCSRRVHLRCLPAQRGYLLPSDLRPDFSCIDCCPFLKKPSKFKYSRPARVSMENATTSTEFAVASGARSLAEAAAPPHPADPARSAMDSAPLPDELPRDAAVPDGEMALQLHRAMNGSQRITRNSCTADSDSSSDHERGHPGISLSNQEPEICGKAELAAENMLLETVENPYLVIFFCEPSSSCACYSPYDEFSGSKVRAID</sequence>
<name>A0A7I8J1C7_SPIIN</name>
<accession>A0A7I8J1C7</accession>
<feature type="region of interest" description="Disordered" evidence="1">
    <location>
        <begin position="194"/>
        <end position="219"/>
    </location>
</feature>
<dbReference type="PANTHER" id="PTHR38530">
    <property type="entry name" value="OS06G0468300 PROTEIN"/>
    <property type="match status" value="1"/>
</dbReference>
<dbReference type="EMBL" id="LR743595">
    <property type="protein sequence ID" value="CAA2624322.1"/>
    <property type="molecule type" value="Genomic_DNA"/>
</dbReference>
<feature type="region of interest" description="Disordered" evidence="1">
    <location>
        <begin position="1"/>
        <end position="45"/>
    </location>
</feature>
<dbReference type="AlphaFoldDB" id="A0A7I8J1C7"/>
<organism evidence="2">
    <name type="scientific">Spirodela intermedia</name>
    <name type="common">Intermediate duckweed</name>
    <dbReference type="NCBI Taxonomy" id="51605"/>
    <lineage>
        <taxon>Eukaryota</taxon>
        <taxon>Viridiplantae</taxon>
        <taxon>Streptophyta</taxon>
        <taxon>Embryophyta</taxon>
        <taxon>Tracheophyta</taxon>
        <taxon>Spermatophyta</taxon>
        <taxon>Magnoliopsida</taxon>
        <taxon>Liliopsida</taxon>
        <taxon>Araceae</taxon>
        <taxon>Lemnoideae</taxon>
        <taxon>Spirodela</taxon>
    </lineage>
</organism>
<gene>
    <name evidence="2" type="ORF">SI7747_08010161</name>
</gene>
<proteinExistence type="predicted"/>
<dbReference type="EMBL" id="CACRZD030000008">
    <property type="protein sequence ID" value="CAA6663772.1"/>
    <property type="molecule type" value="Genomic_DNA"/>
</dbReference>
<reference evidence="2 3" key="1">
    <citation type="submission" date="2019-12" db="EMBL/GenBank/DDBJ databases">
        <authorList>
            <person name="Scholz U."/>
            <person name="Mascher M."/>
            <person name="Fiebig A."/>
        </authorList>
    </citation>
    <scope>NUCLEOTIDE SEQUENCE</scope>
</reference>
<keyword evidence="3" id="KW-1185">Reference proteome</keyword>
<evidence type="ECO:0000313" key="2">
    <source>
        <dbReference type="EMBL" id="CAA2624322.1"/>
    </source>
</evidence>
<protein>
    <submittedName>
        <fullName evidence="2">Uncharacterized protein</fullName>
    </submittedName>
</protein>
<evidence type="ECO:0000256" key="1">
    <source>
        <dbReference type="SAM" id="MobiDB-lite"/>
    </source>
</evidence>
<dbReference type="Proteomes" id="UP001189122">
    <property type="component" value="Unassembled WGS sequence"/>
</dbReference>